<organism evidence="1 2">
    <name type="scientific">Rhododendron molle</name>
    <name type="common">Chinese azalea</name>
    <name type="synonym">Azalea mollis</name>
    <dbReference type="NCBI Taxonomy" id="49168"/>
    <lineage>
        <taxon>Eukaryota</taxon>
        <taxon>Viridiplantae</taxon>
        <taxon>Streptophyta</taxon>
        <taxon>Embryophyta</taxon>
        <taxon>Tracheophyta</taxon>
        <taxon>Spermatophyta</taxon>
        <taxon>Magnoliopsida</taxon>
        <taxon>eudicotyledons</taxon>
        <taxon>Gunneridae</taxon>
        <taxon>Pentapetalae</taxon>
        <taxon>asterids</taxon>
        <taxon>Ericales</taxon>
        <taxon>Ericaceae</taxon>
        <taxon>Ericoideae</taxon>
        <taxon>Rhodoreae</taxon>
        <taxon>Rhododendron</taxon>
    </lineage>
</organism>
<dbReference type="Proteomes" id="UP001062846">
    <property type="component" value="Chromosome 6"/>
</dbReference>
<dbReference type="EMBL" id="CM046393">
    <property type="protein sequence ID" value="KAI8551377.1"/>
    <property type="molecule type" value="Genomic_DNA"/>
</dbReference>
<gene>
    <name evidence="1" type="ORF">RHMOL_Rhmol06G0181100</name>
</gene>
<sequence>MVERHRFDTHLNRIRDLAGSLVSTSTTTNSLGSTTTAPTVGPSAPPPPLPRLWLAGMRGAKPPVRAYT</sequence>
<keyword evidence="2" id="KW-1185">Reference proteome</keyword>
<comment type="caution">
    <text evidence="1">The sequence shown here is derived from an EMBL/GenBank/DDBJ whole genome shotgun (WGS) entry which is preliminary data.</text>
</comment>
<evidence type="ECO:0000313" key="1">
    <source>
        <dbReference type="EMBL" id="KAI8551377.1"/>
    </source>
</evidence>
<name>A0ACC0NDG0_RHOML</name>
<accession>A0ACC0NDG0</accession>
<proteinExistence type="predicted"/>
<evidence type="ECO:0000313" key="2">
    <source>
        <dbReference type="Proteomes" id="UP001062846"/>
    </source>
</evidence>
<protein>
    <submittedName>
        <fullName evidence="1">Uncharacterized protein</fullName>
    </submittedName>
</protein>
<reference evidence="1" key="1">
    <citation type="submission" date="2022-02" db="EMBL/GenBank/DDBJ databases">
        <title>Plant Genome Project.</title>
        <authorList>
            <person name="Zhang R.-G."/>
        </authorList>
    </citation>
    <scope>NUCLEOTIDE SEQUENCE</scope>
    <source>
        <strain evidence="1">AT1</strain>
    </source>
</reference>